<organism evidence="2 3">
    <name type="scientific">Falsiroseomonas bella</name>
    <dbReference type="NCBI Taxonomy" id="2184016"/>
    <lineage>
        <taxon>Bacteria</taxon>
        <taxon>Pseudomonadati</taxon>
        <taxon>Pseudomonadota</taxon>
        <taxon>Alphaproteobacteria</taxon>
        <taxon>Acetobacterales</taxon>
        <taxon>Roseomonadaceae</taxon>
        <taxon>Falsiroseomonas</taxon>
    </lineage>
</organism>
<dbReference type="RefSeq" id="WP_109871351.1">
    <property type="nucleotide sequence ID" value="NZ_QGNA01000003.1"/>
</dbReference>
<sequence>MDQPTWKPFIEQNVVWLYTDDLDRLANFYRDVLELPQVLDQGVCRVFQVSPTGFLGVCNKEGRPRGTKGMMFTFLVDDVEQAYAYFKAKGVEFDGPPNMLGGRTVYSCFFKDPEGYWLEMQEFNDPRWPYPAGRGPRRG</sequence>
<evidence type="ECO:0000313" key="2">
    <source>
        <dbReference type="EMBL" id="PWS36558.1"/>
    </source>
</evidence>
<dbReference type="OrthoDB" id="9812656at2"/>
<reference evidence="3" key="1">
    <citation type="submission" date="2018-05" db="EMBL/GenBank/DDBJ databases">
        <authorList>
            <person name="Du Z."/>
            <person name="Wang X."/>
        </authorList>
    </citation>
    <scope>NUCLEOTIDE SEQUENCE [LARGE SCALE GENOMIC DNA]</scope>
    <source>
        <strain evidence="3">CQN31</strain>
    </source>
</reference>
<protein>
    <submittedName>
        <fullName evidence="2">Glyoxalase</fullName>
    </submittedName>
</protein>
<comment type="caution">
    <text evidence="2">The sequence shown here is derived from an EMBL/GenBank/DDBJ whole genome shotgun (WGS) entry which is preliminary data.</text>
</comment>
<name>A0A317FG19_9PROT</name>
<gene>
    <name evidence="2" type="ORF">DFH01_15540</name>
</gene>
<proteinExistence type="predicted"/>
<dbReference type="Gene3D" id="3.10.180.10">
    <property type="entry name" value="2,3-Dihydroxybiphenyl 1,2-Dioxygenase, domain 1"/>
    <property type="match status" value="1"/>
</dbReference>
<dbReference type="PROSITE" id="PS51819">
    <property type="entry name" value="VOC"/>
    <property type="match status" value="1"/>
</dbReference>
<keyword evidence="3" id="KW-1185">Reference proteome</keyword>
<accession>A0A317FG19</accession>
<evidence type="ECO:0000259" key="1">
    <source>
        <dbReference type="PROSITE" id="PS51819"/>
    </source>
</evidence>
<dbReference type="Pfam" id="PF00903">
    <property type="entry name" value="Glyoxalase"/>
    <property type="match status" value="1"/>
</dbReference>
<evidence type="ECO:0000313" key="3">
    <source>
        <dbReference type="Proteomes" id="UP000245765"/>
    </source>
</evidence>
<feature type="domain" description="VOC" evidence="1">
    <location>
        <begin position="9"/>
        <end position="123"/>
    </location>
</feature>
<dbReference type="AlphaFoldDB" id="A0A317FG19"/>
<dbReference type="Proteomes" id="UP000245765">
    <property type="component" value="Unassembled WGS sequence"/>
</dbReference>
<dbReference type="EMBL" id="QGNA01000003">
    <property type="protein sequence ID" value="PWS36558.1"/>
    <property type="molecule type" value="Genomic_DNA"/>
</dbReference>
<dbReference type="InterPro" id="IPR004360">
    <property type="entry name" value="Glyas_Fos-R_dOase_dom"/>
</dbReference>
<dbReference type="InterPro" id="IPR037523">
    <property type="entry name" value="VOC_core"/>
</dbReference>
<dbReference type="InterPro" id="IPR029068">
    <property type="entry name" value="Glyas_Bleomycin-R_OHBP_Dase"/>
</dbReference>
<dbReference type="SUPFAM" id="SSF54593">
    <property type="entry name" value="Glyoxalase/Bleomycin resistance protein/Dihydroxybiphenyl dioxygenase"/>
    <property type="match status" value="1"/>
</dbReference>